<dbReference type="Gene3D" id="1.20.5.4880">
    <property type="match status" value="1"/>
</dbReference>
<keyword evidence="6" id="KW-1185">Reference proteome</keyword>
<dbReference type="OrthoDB" id="5560525at2759"/>
<comment type="caution">
    <text evidence="5">The sequence shown here is derived from an EMBL/GenBank/DDBJ whole genome shotgun (WGS) entry which is preliminary data.</text>
</comment>
<feature type="non-terminal residue" evidence="5">
    <location>
        <position position="242"/>
    </location>
</feature>
<feature type="domain" description="GDP/GTP exchange factor Sec2 N-terminal" evidence="4">
    <location>
        <begin position="150"/>
        <end position="227"/>
    </location>
</feature>
<dbReference type="PANTHER" id="PTHR14430:SF4">
    <property type="entry name" value="GDP_GTP EXCHANGE FACTOR SEC2 N-TERMINAL DOMAIN-CONTAINING PROTEIN"/>
    <property type="match status" value="1"/>
</dbReference>
<dbReference type="EMBL" id="ML994089">
    <property type="protein sequence ID" value="KAF2199217.1"/>
    <property type="molecule type" value="Genomic_DNA"/>
</dbReference>
<reference evidence="5" key="1">
    <citation type="journal article" date="2020" name="Stud. Mycol.">
        <title>101 Dothideomycetes genomes: a test case for predicting lifestyles and emergence of pathogens.</title>
        <authorList>
            <person name="Haridas S."/>
            <person name="Albert R."/>
            <person name="Binder M."/>
            <person name="Bloem J."/>
            <person name="Labutti K."/>
            <person name="Salamov A."/>
            <person name="Andreopoulos B."/>
            <person name="Baker S."/>
            <person name="Barry K."/>
            <person name="Bills G."/>
            <person name="Bluhm B."/>
            <person name="Cannon C."/>
            <person name="Castanera R."/>
            <person name="Culley D."/>
            <person name="Daum C."/>
            <person name="Ezra D."/>
            <person name="Gonzalez J."/>
            <person name="Henrissat B."/>
            <person name="Kuo A."/>
            <person name="Liang C."/>
            <person name="Lipzen A."/>
            <person name="Lutzoni F."/>
            <person name="Magnuson J."/>
            <person name="Mondo S."/>
            <person name="Nolan M."/>
            <person name="Ohm R."/>
            <person name="Pangilinan J."/>
            <person name="Park H.-J."/>
            <person name="Ramirez L."/>
            <person name="Alfaro M."/>
            <person name="Sun H."/>
            <person name="Tritt A."/>
            <person name="Yoshinaga Y."/>
            <person name="Zwiers L.-H."/>
            <person name="Turgeon B."/>
            <person name="Goodwin S."/>
            <person name="Spatafora J."/>
            <person name="Crous P."/>
            <person name="Grigoriev I."/>
        </authorList>
    </citation>
    <scope>NUCLEOTIDE SEQUENCE</scope>
    <source>
        <strain evidence="5">ATCC 74209</strain>
    </source>
</reference>
<dbReference type="AlphaFoldDB" id="A0A9P4JGX9"/>
<evidence type="ECO:0000256" key="2">
    <source>
        <dbReference type="SAM" id="Coils"/>
    </source>
</evidence>
<feature type="region of interest" description="Disordered" evidence="3">
    <location>
        <begin position="89"/>
        <end position="156"/>
    </location>
</feature>
<evidence type="ECO:0000313" key="6">
    <source>
        <dbReference type="Proteomes" id="UP000799536"/>
    </source>
</evidence>
<dbReference type="GO" id="GO:0006887">
    <property type="term" value="P:exocytosis"/>
    <property type="evidence" value="ECO:0007669"/>
    <property type="project" value="TreeGrafter"/>
</dbReference>
<dbReference type="Proteomes" id="UP000799536">
    <property type="component" value="Unassembled WGS sequence"/>
</dbReference>
<protein>
    <recommendedName>
        <fullName evidence="4">GDP/GTP exchange factor Sec2 N-terminal domain-containing protein</fullName>
    </recommendedName>
</protein>
<sequence length="242" mass="27155">MAAAIEIEVQPPDDPKYTLHYMNGMNGVHSCPTCGTDITPAVRDQNAKDNKRRIAELEAQIRILTDKATAAADKLADYEDEILRLRITHTSTTTTSPQNRPSTSSEAARPQTATSTTSKPSRFSFLRRNPSSANITPDDFPTPPLPNQRSSTPDLKAQLEKEQRLRAQAEGKLANMNVEIEELSATLFTQANEMVATERKARAKLEERVKVLEVRDEEKRARLERLEQCCKRIERVRGLLGE</sequence>
<dbReference type="InterPro" id="IPR040351">
    <property type="entry name" value="RAB3IL/RAB3IP/Sec2"/>
</dbReference>
<evidence type="ECO:0000256" key="3">
    <source>
        <dbReference type="SAM" id="MobiDB-lite"/>
    </source>
</evidence>
<gene>
    <name evidence="5" type="ORF">GQ43DRAFT_399247</name>
</gene>
<dbReference type="SUPFAM" id="SSF144284">
    <property type="entry name" value="Sec2 N-terminal region"/>
    <property type="match status" value="1"/>
</dbReference>
<feature type="coiled-coil region" evidence="2">
    <location>
        <begin position="47"/>
        <end position="81"/>
    </location>
</feature>
<feature type="coiled-coil region" evidence="2">
    <location>
        <begin position="159"/>
        <end position="222"/>
    </location>
</feature>
<dbReference type="GO" id="GO:0005085">
    <property type="term" value="F:guanyl-nucleotide exchange factor activity"/>
    <property type="evidence" value="ECO:0007669"/>
    <property type="project" value="InterPro"/>
</dbReference>
<dbReference type="InterPro" id="IPR009449">
    <property type="entry name" value="Sec2_N"/>
</dbReference>
<dbReference type="PANTHER" id="PTHR14430">
    <property type="entry name" value="RABIN3-RELATED"/>
    <property type="match status" value="1"/>
</dbReference>
<feature type="compositionally biased region" description="Polar residues" evidence="3">
    <location>
        <begin position="111"/>
        <end position="121"/>
    </location>
</feature>
<feature type="compositionally biased region" description="Low complexity" evidence="3">
    <location>
        <begin position="89"/>
        <end position="105"/>
    </location>
</feature>
<accession>A0A9P4JGX9</accession>
<evidence type="ECO:0000259" key="4">
    <source>
        <dbReference type="Pfam" id="PF06428"/>
    </source>
</evidence>
<dbReference type="Gene3D" id="1.10.287.510">
    <property type="entry name" value="Helix hairpin bin"/>
    <property type="match status" value="1"/>
</dbReference>
<dbReference type="GO" id="GO:0070319">
    <property type="term" value="C:Golgi to plasma membrane transport vesicle"/>
    <property type="evidence" value="ECO:0007669"/>
    <property type="project" value="TreeGrafter"/>
</dbReference>
<evidence type="ECO:0000313" key="5">
    <source>
        <dbReference type="EMBL" id="KAF2199217.1"/>
    </source>
</evidence>
<dbReference type="Pfam" id="PF06428">
    <property type="entry name" value="Sec2p"/>
    <property type="match status" value="1"/>
</dbReference>
<dbReference type="SUPFAM" id="SSF75712">
    <property type="entry name" value="Rad50 coiled-coil Zn hook"/>
    <property type="match status" value="1"/>
</dbReference>
<organism evidence="5 6">
    <name type="scientific">Delitschia confertaspora ATCC 74209</name>
    <dbReference type="NCBI Taxonomy" id="1513339"/>
    <lineage>
        <taxon>Eukaryota</taxon>
        <taxon>Fungi</taxon>
        <taxon>Dikarya</taxon>
        <taxon>Ascomycota</taxon>
        <taxon>Pezizomycotina</taxon>
        <taxon>Dothideomycetes</taxon>
        <taxon>Pleosporomycetidae</taxon>
        <taxon>Pleosporales</taxon>
        <taxon>Delitschiaceae</taxon>
        <taxon>Delitschia</taxon>
    </lineage>
</organism>
<name>A0A9P4JGX9_9PLEO</name>
<proteinExistence type="predicted"/>
<evidence type="ECO:0000256" key="1">
    <source>
        <dbReference type="ARBA" id="ARBA00023054"/>
    </source>
</evidence>
<keyword evidence="1 2" id="KW-0175">Coiled coil</keyword>
<dbReference type="GO" id="GO:0051286">
    <property type="term" value="C:cell tip"/>
    <property type="evidence" value="ECO:0007669"/>
    <property type="project" value="TreeGrafter"/>
</dbReference>